<accession>A0ABW3CK33</accession>
<dbReference type="InterPro" id="IPR009351">
    <property type="entry name" value="AlkZ-like"/>
</dbReference>
<organism evidence="1 2">
    <name type="scientific">Actinomadura adrarensis</name>
    <dbReference type="NCBI Taxonomy" id="1819600"/>
    <lineage>
        <taxon>Bacteria</taxon>
        <taxon>Bacillati</taxon>
        <taxon>Actinomycetota</taxon>
        <taxon>Actinomycetes</taxon>
        <taxon>Streptosporangiales</taxon>
        <taxon>Thermomonosporaceae</taxon>
        <taxon>Actinomadura</taxon>
    </lineage>
</organism>
<evidence type="ECO:0000313" key="2">
    <source>
        <dbReference type="Proteomes" id="UP001597083"/>
    </source>
</evidence>
<proteinExistence type="predicted"/>
<gene>
    <name evidence="1" type="ORF">ACFQ07_19090</name>
</gene>
<comment type="caution">
    <text evidence="1">The sequence shown here is derived from an EMBL/GenBank/DDBJ whole genome shotgun (WGS) entry which is preliminary data.</text>
</comment>
<sequence>DAPRPPEDTPVPARFVPEFDSLVLAHSDRRRIISDEHRPGLTTKNLRVRATFLWDGFAAGTWDTERKRKTATLRLRPFAPLPDGALDELTAEGEALLRFTEPDATEHVVTTETT</sequence>
<feature type="non-terminal residue" evidence="1">
    <location>
        <position position="1"/>
    </location>
</feature>
<reference evidence="2" key="1">
    <citation type="journal article" date="2019" name="Int. J. Syst. Evol. Microbiol.">
        <title>The Global Catalogue of Microorganisms (GCM) 10K type strain sequencing project: providing services to taxonomists for standard genome sequencing and annotation.</title>
        <authorList>
            <consortium name="The Broad Institute Genomics Platform"/>
            <consortium name="The Broad Institute Genome Sequencing Center for Infectious Disease"/>
            <person name="Wu L."/>
            <person name="Ma J."/>
        </authorList>
    </citation>
    <scope>NUCLEOTIDE SEQUENCE [LARGE SCALE GENOMIC DNA]</scope>
    <source>
        <strain evidence="2">JCM 31696</strain>
    </source>
</reference>
<name>A0ABW3CK33_9ACTN</name>
<dbReference type="Pfam" id="PF06224">
    <property type="entry name" value="AlkZ-like"/>
    <property type="match status" value="1"/>
</dbReference>
<keyword evidence="2" id="KW-1185">Reference proteome</keyword>
<dbReference type="PANTHER" id="PTHR38479:SF2">
    <property type="entry name" value="WINGED HELIX DNA-BINDING DOMAIN-CONTAINING PROTEIN"/>
    <property type="match status" value="1"/>
</dbReference>
<evidence type="ECO:0000313" key="1">
    <source>
        <dbReference type="EMBL" id="MFD0854352.1"/>
    </source>
</evidence>
<dbReference type="PANTHER" id="PTHR38479">
    <property type="entry name" value="LMO0824 PROTEIN"/>
    <property type="match status" value="1"/>
</dbReference>
<dbReference type="Proteomes" id="UP001597083">
    <property type="component" value="Unassembled WGS sequence"/>
</dbReference>
<protein>
    <submittedName>
        <fullName evidence="1">DNA glycosylase AlkZ-like family protein</fullName>
    </submittedName>
</protein>
<dbReference type="EMBL" id="JBHTIR010002874">
    <property type="protein sequence ID" value="MFD0854352.1"/>
    <property type="molecule type" value="Genomic_DNA"/>
</dbReference>